<comment type="caution">
    <text evidence="1">The sequence shown here is derived from an EMBL/GenBank/DDBJ whole genome shotgun (WGS) entry which is preliminary data.</text>
</comment>
<accession>A0A4Y2AFH6</accession>
<proteinExistence type="predicted"/>
<organism evidence="1 2">
    <name type="scientific">Araneus ventricosus</name>
    <name type="common">Orbweaver spider</name>
    <name type="synonym">Epeira ventricosa</name>
    <dbReference type="NCBI Taxonomy" id="182803"/>
    <lineage>
        <taxon>Eukaryota</taxon>
        <taxon>Metazoa</taxon>
        <taxon>Ecdysozoa</taxon>
        <taxon>Arthropoda</taxon>
        <taxon>Chelicerata</taxon>
        <taxon>Arachnida</taxon>
        <taxon>Araneae</taxon>
        <taxon>Araneomorphae</taxon>
        <taxon>Entelegynae</taxon>
        <taxon>Araneoidea</taxon>
        <taxon>Araneidae</taxon>
        <taxon>Araneus</taxon>
    </lineage>
</organism>
<dbReference type="EMBL" id="BGPR01000016">
    <property type="protein sequence ID" value="GBL78553.1"/>
    <property type="molecule type" value="Genomic_DNA"/>
</dbReference>
<name>A0A4Y2AFH6_ARAVE</name>
<evidence type="ECO:0000313" key="1">
    <source>
        <dbReference type="EMBL" id="GBL78553.1"/>
    </source>
</evidence>
<dbReference type="Proteomes" id="UP000499080">
    <property type="component" value="Unassembled WGS sequence"/>
</dbReference>
<evidence type="ECO:0000313" key="2">
    <source>
        <dbReference type="Proteomes" id="UP000499080"/>
    </source>
</evidence>
<keyword evidence="2" id="KW-1185">Reference proteome</keyword>
<reference evidence="1 2" key="1">
    <citation type="journal article" date="2019" name="Sci. Rep.">
        <title>Orb-weaving spider Araneus ventricosus genome elucidates the spidroin gene catalogue.</title>
        <authorList>
            <person name="Kono N."/>
            <person name="Nakamura H."/>
            <person name="Ohtoshi R."/>
            <person name="Moran D.A.P."/>
            <person name="Shinohara A."/>
            <person name="Yoshida Y."/>
            <person name="Fujiwara M."/>
            <person name="Mori M."/>
            <person name="Tomita M."/>
            <person name="Arakawa K."/>
        </authorList>
    </citation>
    <scope>NUCLEOTIDE SEQUENCE [LARGE SCALE GENOMIC DNA]</scope>
</reference>
<sequence length="92" mass="10140">MILAISSIKISIYLRRYIAMIKSGHRPSVVVGRSAQVLCPSVRLSSSSNFGPSCQKGFVRNSRLSFYYEAQNTPYCVSMAKSRGEDTPAGFI</sequence>
<protein>
    <submittedName>
        <fullName evidence="1">Uncharacterized protein</fullName>
    </submittedName>
</protein>
<gene>
    <name evidence="1" type="ORF">AVEN_65155_1</name>
</gene>
<dbReference type="AlphaFoldDB" id="A0A4Y2AFH6"/>